<feature type="domain" description="Phosphoesterase HXTX" evidence="3">
    <location>
        <begin position="26"/>
        <end position="95"/>
    </location>
</feature>
<dbReference type="RefSeq" id="WP_377248920.1">
    <property type="nucleotide sequence ID" value="NZ_JBHLXP010000011.1"/>
</dbReference>
<dbReference type="NCBIfam" id="TIGR02258">
    <property type="entry name" value="2_5_ligase"/>
    <property type="match status" value="1"/>
</dbReference>
<dbReference type="InterPro" id="IPR009097">
    <property type="entry name" value="Cyclic_Pdiesterase"/>
</dbReference>
<comment type="caution">
    <text evidence="4">The sequence shown here is derived from an EMBL/GenBank/DDBJ whole genome shotgun (WGS) entry which is preliminary data.</text>
</comment>
<evidence type="ECO:0000256" key="1">
    <source>
        <dbReference type="ARBA" id="ARBA00022801"/>
    </source>
</evidence>
<sequence length="184" mass="19642">MSADNRFDWPGGDCRLFVGVALSPAQQLQIAAVLALLPAELKPVPAENLHLTLRFLGQSSETQARQLWAQLSAASLPVFSVRLEQLLCWPGPRVLCLAGDILDPALRDLDACITQAAAGAGYPPAQHSLHPHLTLARGAKQLPQSPLTVPALQVQPSELHLYQSVSTPAGVRYPVLASLPLLAD</sequence>
<dbReference type="EC" id="3.1.4.58" evidence="2"/>
<evidence type="ECO:0000259" key="3">
    <source>
        <dbReference type="Pfam" id="PF02834"/>
    </source>
</evidence>
<dbReference type="InterPro" id="IPR004175">
    <property type="entry name" value="RNA_CPDase"/>
</dbReference>
<feature type="active site" description="Proton donor" evidence="2">
    <location>
        <position position="50"/>
    </location>
</feature>
<protein>
    <recommendedName>
        <fullName evidence="2">RNA 2',3'-cyclic phosphodiesterase</fullName>
        <shortName evidence="2">RNA 2',3'-CPDase</shortName>
        <ecNumber evidence="2">3.1.4.58</ecNumber>
    </recommendedName>
</protein>
<feature type="short sequence motif" description="HXTX 1" evidence="2">
    <location>
        <begin position="50"/>
        <end position="53"/>
    </location>
</feature>
<comment type="function">
    <text evidence="2">Hydrolyzes RNA 2',3'-cyclic phosphodiester to an RNA 2'-phosphomonoester.</text>
</comment>
<keyword evidence="1 2" id="KW-0378">Hydrolase</keyword>
<dbReference type="Pfam" id="PF02834">
    <property type="entry name" value="LigT_PEase"/>
    <property type="match status" value="1"/>
</dbReference>
<dbReference type="EMBL" id="JBHLXP010000011">
    <property type="protein sequence ID" value="MFC0050743.1"/>
    <property type="molecule type" value="Genomic_DNA"/>
</dbReference>
<reference evidence="4 5" key="1">
    <citation type="submission" date="2024-09" db="EMBL/GenBank/DDBJ databases">
        <authorList>
            <person name="Sun Q."/>
            <person name="Mori K."/>
        </authorList>
    </citation>
    <scope>NUCLEOTIDE SEQUENCE [LARGE SCALE GENOMIC DNA]</scope>
    <source>
        <strain evidence="4 5">KCTC 23315</strain>
    </source>
</reference>
<dbReference type="InterPro" id="IPR014051">
    <property type="entry name" value="Phosphoesterase_HXTX"/>
</dbReference>
<dbReference type="HAMAP" id="MF_01940">
    <property type="entry name" value="RNA_CPDase"/>
    <property type="match status" value="1"/>
</dbReference>
<accession>A0ABV6BKY2</accession>
<dbReference type="Gene3D" id="3.90.1140.10">
    <property type="entry name" value="Cyclic phosphodiesterase"/>
    <property type="match status" value="1"/>
</dbReference>
<dbReference type="SUPFAM" id="SSF55144">
    <property type="entry name" value="LigT-like"/>
    <property type="match status" value="1"/>
</dbReference>
<feature type="short sequence motif" description="HXTX 2" evidence="2">
    <location>
        <begin position="132"/>
        <end position="135"/>
    </location>
</feature>
<evidence type="ECO:0000313" key="5">
    <source>
        <dbReference type="Proteomes" id="UP001589813"/>
    </source>
</evidence>
<keyword evidence="5" id="KW-1185">Reference proteome</keyword>
<evidence type="ECO:0000313" key="4">
    <source>
        <dbReference type="EMBL" id="MFC0050743.1"/>
    </source>
</evidence>
<dbReference type="Proteomes" id="UP001589813">
    <property type="component" value="Unassembled WGS sequence"/>
</dbReference>
<evidence type="ECO:0000256" key="2">
    <source>
        <dbReference type="HAMAP-Rule" id="MF_01940"/>
    </source>
</evidence>
<comment type="catalytic activity">
    <reaction evidence="2">
        <text>a 3'-end 2',3'-cyclophospho-ribonucleotide-RNA + H2O = a 3'-end 2'-phospho-ribonucleotide-RNA + H(+)</text>
        <dbReference type="Rhea" id="RHEA:11828"/>
        <dbReference type="Rhea" id="RHEA-COMP:10464"/>
        <dbReference type="Rhea" id="RHEA-COMP:17353"/>
        <dbReference type="ChEBI" id="CHEBI:15377"/>
        <dbReference type="ChEBI" id="CHEBI:15378"/>
        <dbReference type="ChEBI" id="CHEBI:83064"/>
        <dbReference type="ChEBI" id="CHEBI:173113"/>
        <dbReference type="EC" id="3.1.4.58"/>
    </reaction>
</comment>
<dbReference type="PANTHER" id="PTHR35561:SF1">
    <property type="entry name" value="RNA 2',3'-CYCLIC PHOSPHODIESTERASE"/>
    <property type="match status" value="1"/>
</dbReference>
<proteinExistence type="inferred from homology"/>
<comment type="similarity">
    <text evidence="2">Belongs to the 2H phosphoesterase superfamily. ThpR family.</text>
</comment>
<dbReference type="PANTHER" id="PTHR35561">
    <property type="entry name" value="RNA 2',3'-CYCLIC PHOSPHODIESTERASE"/>
    <property type="match status" value="1"/>
</dbReference>
<feature type="active site" description="Proton acceptor" evidence="2">
    <location>
        <position position="132"/>
    </location>
</feature>
<name>A0ABV6BKY2_9GAMM</name>
<gene>
    <name evidence="4" type="primary">thpR</name>
    <name evidence="4" type="ORF">ACFFJP_20870</name>
</gene>
<organism evidence="4 5">
    <name type="scientific">Rheinheimera tilapiae</name>
    <dbReference type="NCBI Taxonomy" id="875043"/>
    <lineage>
        <taxon>Bacteria</taxon>
        <taxon>Pseudomonadati</taxon>
        <taxon>Pseudomonadota</taxon>
        <taxon>Gammaproteobacteria</taxon>
        <taxon>Chromatiales</taxon>
        <taxon>Chromatiaceae</taxon>
        <taxon>Rheinheimera</taxon>
    </lineage>
</organism>